<feature type="region of interest" description="Disordered" evidence="4">
    <location>
        <begin position="1"/>
        <end position="71"/>
    </location>
</feature>
<dbReference type="GO" id="GO:0008168">
    <property type="term" value="F:methyltransferase activity"/>
    <property type="evidence" value="ECO:0007669"/>
    <property type="project" value="UniProtKB-KW"/>
</dbReference>
<dbReference type="Proteomes" id="UP000295244">
    <property type="component" value="Unassembled WGS sequence"/>
</dbReference>
<dbReference type="GO" id="GO:0003723">
    <property type="term" value="F:RNA binding"/>
    <property type="evidence" value="ECO:0007669"/>
    <property type="project" value="UniProtKB-KW"/>
</dbReference>
<dbReference type="PANTHER" id="PTHR32319">
    <property type="entry name" value="BACTERIAL HEMOLYSIN-LIKE PROTEIN"/>
    <property type="match status" value="1"/>
</dbReference>
<dbReference type="SUPFAM" id="SSF53335">
    <property type="entry name" value="S-adenosyl-L-methionine-dependent methyltransferases"/>
    <property type="match status" value="1"/>
</dbReference>
<dbReference type="EMBL" id="SKBU01000014">
    <property type="protein sequence ID" value="TCJ17261.1"/>
    <property type="molecule type" value="Genomic_DNA"/>
</dbReference>
<dbReference type="Gene3D" id="3.10.290.10">
    <property type="entry name" value="RNA-binding S4 domain"/>
    <property type="match status" value="1"/>
</dbReference>
<feature type="compositionally biased region" description="Low complexity" evidence="4">
    <location>
        <begin position="54"/>
        <end position="71"/>
    </location>
</feature>
<dbReference type="InterPro" id="IPR002877">
    <property type="entry name" value="RNA_MeTrfase_FtsJ_dom"/>
</dbReference>
<proteinExistence type="inferred from homology"/>
<evidence type="ECO:0000256" key="2">
    <source>
        <dbReference type="ARBA" id="ARBA00029460"/>
    </source>
</evidence>
<dbReference type="InterPro" id="IPR002942">
    <property type="entry name" value="S4_RNA-bd"/>
</dbReference>
<dbReference type="InterPro" id="IPR029063">
    <property type="entry name" value="SAM-dependent_MTases_sf"/>
</dbReference>
<organism evidence="6 7">
    <name type="scientific">Rubrobacter taiwanensis</name>
    <dbReference type="NCBI Taxonomy" id="185139"/>
    <lineage>
        <taxon>Bacteria</taxon>
        <taxon>Bacillati</taxon>
        <taxon>Actinomycetota</taxon>
        <taxon>Rubrobacteria</taxon>
        <taxon>Rubrobacterales</taxon>
        <taxon>Rubrobacteraceae</taxon>
        <taxon>Rubrobacter</taxon>
    </lineage>
</organism>
<evidence type="ECO:0000313" key="6">
    <source>
        <dbReference type="EMBL" id="TCJ17261.1"/>
    </source>
</evidence>
<dbReference type="InterPro" id="IPR036986">
    <property type="entry name" value="S4_RNA-bd_sf"/>
</dbReference>
<feature type="compositionally biased region" description="Low complexity" evidence="4">
    <location>
        <begin position="1"/>
        <end position="36"/>
    </location>
</feature>
<comment type="similarity">
    <text evidence="2">Belongs to the TlyA family.</text>
</comment>
<gene>
    <name evidence="6" type="ORF">E0L93_06920</name>
</gene>
<dbReference type="InterPro" id="IPR047048">
    <property type="entry name" value="TlyA"/>
</dbReference>
<evidence type="ECO:0000256" key="4">
    <source>
        <dbReference type="SAM" id="MobiDB-lite"/>
    </source>
</evidence>
<keyword evidence="1 3" id="KW-0694">RNA-binding</keyword>
<dbReference type="PANTHER" id="PTHR32319:SF0">
    <property type="entry name" value="BACTERIAL HEMOLYSIN-LIKE PROTEIN"/>
    <property type="match status" value="1"/>
</dbReference>
<comment type="caution">
    <text evidence="6">The sequence shown here is derived from an EMBL/GenBank/DDBJ whole genome shotgun (WGS) entry which is preliminary data.</text>
</comment>
<dbReference type="GO" id="GO:0032259">
    <property type="term" value="P:methylation"/>
    <property type="evidence" value="ECO:0007669"/>
    <property type="project" value="UniProtKB-KW"/>
</dbReference>
<dbReference type="SUPFAM" id="SSF55174">
    <property type="entry name" value="Alpha-L RNA-binding motif"/>
    <property type="match status" value="1"/>
</dbReference>
<protein>
    <submittedName>
        <fullName evidence="6">TlyA family RNA methyltransferase</fullName>
    </submittedName>
</protein>
<dbReference type="Pfam" id="PF01479">
    <property type="entry name" value="S4"/>
    <property type="match status" value="1"/>
</dbReference>
<evidence type="ECO:0000256" key="3">
    <source>
        <dbReference type="PROSITE-ProRule" id="PRU00182"/>
    </source>
</evidence>
<evidence type="ECO:0000256" key="1">
    <source>
        <dbReference type="ARBA" id="ARBA00022884"/>
    </source>
</evidence>
<dbReference type="InterPro" id="IPR004538">
    <property type="entry name" value="Hemolysin_A/TlyA"/>
</dbReference>
<dbReference type="Gene3D" id="3.40.50.150">
    <property type="entry name" value="Vaccinia Virus protein VP39"/>
    <property type="match status" value="1"/>
</dbReference>
<reference evidence="6 7" key="1">
    <citation type="submission" date="2019-03" db="EMBL/GenBank/DDBJ databases">
        <title>Whole genome sequence of a novel Rubrobacter taiwanensis strain, isolated from Yellowstone National Park.</title>
        <authorList>
            <person name="Freed S."/>
            <person name="Ramaley R.F."/>
            <person name="Kyndt J.A."/>
        </authorList>
    </citation>
    <scope>NUCLEOTIDE SEQUENCE [LARGE SCALE GENOMIC DNA]</scope>
    <source>
        <strain evidence="6 7">Yellowstone</strain>
    </source>
</reference>
<dbReference type="PROSITE" id="PS50889">
    <property type="entry name" value="S4"/>
    <property type="match status" value="1"/>
</dbReference>
<evidence type="ECO:0000313" key="7">
    <source>
        <dbReference type="Proteomes" id="UP000295244"/>
    </source>
</evidence>
<keyword evidence="6" id="KW-0489">Methyltransferase</keyword>
<dbReference type="NCBIfam" id="TIGR00478">
    <property type="entry name" value="tly"/>
    <property type="match status" value="1"/>
</dbReference>
<dbReference type="Pfam" id="PF01728">
    <property type="entry name" value="FtsJ"/>
    <property type="match status" value="1"/>
</dbReference>
<keyword evidence="6" id="KW-0808">Transferase</keyword>
<sequence length="332" mass="35271">MRPRPRSGSARAPGATPSRGRSPSSGSTGWTGPAGPRTSLSHGPWRRCGGSRATPPGWSSWPSSSGTGSTSRAAVRRLDALLVERGLAENRSRARALILAGAVRVGEEVATRAGAAVDPGAEIRVTSPRRYVSRAGEKLAGALEGFGISVTGRDCLDAGASTGGFTDVLLQRGARRVVAVDVGYGQLDWRLRNDPRVTVMERTNVRYLTGGELPLAPELLVADLSFISLAVALERLVKTTPSIREAVVLVKPQFEAGPQEVRRGGVVRDPEVHFRVISEVVDQFDKMGFGAAGVMRAAVAGRRSGNREYPLHLLRGAPAGLREDEIREAVET</sequence>
<evidence type="ECO:0000259" key="5">
    <source>
        <dbReference type="SMART" id="SM00363"/>
    </source>
</evidence>
<feature type="domain" description="RNA-binding S4" evidence="5">
    <location>
        <begin position="76"/>
        <end position="140"/>
    </location>
</feature>
<dbReference type="OrthoDB" id="9784736at2"/>
<keyword evidence="7" id="KW-1185">Reference proteome</keyword>
<name>A0A4R1BJ08_9ACTN</name>
<dbReference type="AlphaFoldDB" id="A0A4R1BJ08"/>
<accession>A0A4R1BJ08</accession>
<dbReference type="CDD" id="cd00165">
    <property type="entry name" value="S4"/>
    <property type="match status" value="1"/>
</dbReference>
<dbReference type="SMART" id="SM00363">
    <property type="entry name" value="S4"/>
    <property type="match status" value="1"/>
</dbReference>